<feature type="transmembrane region" description="Helical" evidence="6">
    <location>
        <begin position="12"/>
        <end position="31"/>
    </location>
</feature>
<keyword evidence="2" id="KW-1003">Cell membrane</keyword>
<name>A0A2K8LBM5_9PROT</name>
<dbReference type="EMBL" id="CP018800">
    <property type="protein sequence ID" value="ATX81646.1"/>
    <property type="molecule type" value="Genomic_DNA"/>
</dbReference>
<evidence type="ECO:0000256" key="4">
    <source>
        <dbReference type="ARBA" id="ARBA00022989"/>
    </source>
</evidence>
<feature type="transmembrane region" description="Helical" evidence="6">
    <location>
        <begin position="113"/>
        <end position="136"/>
    </location>
</feature>
<dbReference type="Gene3D" id="1.20.950.20">
    <property type="entry name" value="Transmembrane di-heme cytochromes, Chain C"/>
    <property type="match status" value="1"/>
</dbReference>
<evidence type="ECO:0000256" key="3">
    <source>
        <dbReference type="ARBA" id="ARBA00022692"/>
    </source>
</evidence>
<evidence type="ECO:0000256" key="1">
    <source>
        <dbReference type="ARBA" id="ARBA00004651"/>
    </source>
</evidence>
<dbReference type="Proteomes" id="UP000231637">
    <property type="component" value="Chromosome"/>
</dbReference>
<dbReference type="KEGG" id="mfn:Ga0123462_0776"/>
<dbReference type="RefSeq" id="WP_100265082.1">
    <property type="nucleotide sequence ID" value="NZ_CP018800.1"/>
</dbReference>
<evidence type="ECO:0000259" key="7">
    <source>
        <dbReference type="Pfam" id="PF01292"/>
    </source>
</evidence>
<organism evidence="8 9">
    <name type="scientific">Mariprofundus ferrinatatus</name>
    <dbReference type="NCBI Taxonomy" id="1921087"/>
    <lineage>
        <taxon>Bacteria</taxon>
        <taxon>Pseudomonadati</taxon>
        <taxon>Pseudomonadota</taxon>
        <taxon>Candidatius Mariprofundia</taxon>
        <taxon>Mariprofundales</taxon>
        <taxon>Mariprofundaceae</taxon>
        <taxon>Mariprofundus</taxon>
    </lineage>
</organism>
<accession>A0A2K8LBM5</accession>
<feature type="domain" description="Cytochrome b561 bacterial/Ni-hydrogenase" evidence="7">
    <location>
        <begin position="4"/>
        <end position="187"/>
    </location>
</feature>
<dbReference type="GO" id="GO:0022904">
    <property type="term" value="P:respiratory electron transport chain"/>
    <property type="evidence" value="ECO:0007669"/>
    <property type="project" value="InterPro"/>
</dbReference>
<evidence type="ECO:0000256" key="6">
    <source>
        <dbReference type="SAM" id="Phobius"/>
    </source>
</evidence>
<sequence>MDRIDKATRVFHYLFIATVAFQLGSALIMRVPEPGKMVIFENVLFSLHIMLVGWTAYLISFIYAMTRFAQKDAWGRLVPWFSKKYRAEFFKSAKEELPGIFTGKLAPPENRTALAGAMHGLGFLTLIALGSTGAYVMNGVRSDGTMTDDMMFMFELHEFFGVVIYVFIACHVSMVVYHLILGHKRVLDIFERIKIRWK</sequence>
<comment type="subcellular location">
    <subcellularLocation>
        <location evidence="1">Cell membrane</location>
        <topology evidence="1">Multi-pass membrane protein</topology>
    </subcellularLocation>
</comment>
<keyword evidence="9" id="KW-1185">Reference proteome</keyword>
<dbReference type="InterPro" id="IPR011577">
    <property type="entry name" value="Cyt_b561_bac/Ni-Hgenase"/>
</dbReference>
<evidence type="ECO:0000256" key="2">
    <source>
        <dbReference type="ARBA" id="ARBA00022475"/>
    </source>
</evidence>
<proteinExistence type="predicted"/>
<keyword evidence="5 6" id="KW-0472">Membrane</keyword>
<feature type="transmembrane region" description="Helical" evidence="6">
    <location>
        <begin position="43"/>
        <end position="66"/>
    </location>
</feature>
<gene>
    <name evidence="8" type="ORF">Ga0123462_0776</name>
</gene>
<dbReference type="Pfam" id="PF01292">
    <property type="entry name" value="Ni_hydr_CYTB"/>
    <property type="match status" value="1"/>
</dbReference>
<dbReference type="InterPro" id="IPR016174">
    <property type="entry name" value="Di-haem_cyt_TM"/>
</dbReference>
<keyword evidence="4 6" id="KW-1133">Transmembrane helix</keyword>
<evidence type="ECO:0000313" key="8">
    <source>
        <dbReference type="EMBL" id="ATX81646.1"/>
    </source>
</evidence>
<reference evidence="8 9" key="1">
    <citation type="submission" date="2016-12" db="EMBL/GenBank/DDBJ databases">
        <title>Isolation and genomic insights into novel planktonic Zetaproteobacteria from stratified waters of the Chesapeake Bay.</title>
        <authorList>
            <person name="McAllister S.M."/>
            <person name="Kato S."/>
            <person name="Chan C.S."/>
            <person name="Chiu B.K."/>
            <person name="Field E.K."/>
        </authorList>
    </citation>
    <scope>NUCLEOTIDE SEQUENCE [LARGE SCALE GENOMIC DNA]</scope>
    <source>
        <strain evidence="8 9">CP-8</strain>
    </source>
</reference>
<feature type="transmembrane region" description="Helical" evidence="6">
    <location>
        <begin position="156"/>
        <end position="180"/>
    </location>
</feature>
<dbReference type="GO" id="GO:0005886">
    <property type="term" value="C:plasma membrane"/>
    <property type="evidence" value="ECO:0007669"/>
    <property type="project" value="UniProtKB-SubCell"/>
</dbReference>
<keyword evidence="3 6" id="KW-0812">Transmembrane</keyword>
<dbReference type="GO" id="GO:0009055">
    <property type="term" value="F:electron transfer activity"/>
    <property type="evidence" value="ECO:0007669"/>
    <property type="project" value="InterPro"/>
</dbReference>
<protein>
    <submittedName>
        <fullName evidence="8">Cytochrome b561</fullName>
    </submittedName>
</protein>
<evidence type="ECO:0000313" key="9">
    <source>
        <dbReference type="Proteomes" id="UP000231637"/>
    </source>
</evidence>
<dbReference type="AlphaFoldDB" id="A0A2K8LBM5"/>
<dbReference type="SUPFAM" id="SSF81342">
    <property type="entry name" value="Transmembrane di-heme cytochromes"/>
    <property type="match status" value="1"/>
</dbReference>
<dbReference type="OrthoDB" id="8559664at2"/>
<evidence type="ECO:0000256" key="5">
    <source>
        <dbReference type="ARBA" id="ARBA00023136"/>
    </source>
</evidence>